<keyword evidence="2 5" id="KW-0808">Transferase</keyword>
<dbReference type="InterPro" id="IPR003742">
    <property type="entry name" value="RlmH-like"/>
</dbReference>
<dbReference type="PIRSF" id="PIRSF004505">
    <property type="entry name" value="MT_bac"/>
    <property type="match status" value="1"/>
</dbReference>
<dbReference type="PANTHER" id="PTHR33603">
    <property type="entry name" value="METHYLTRANSFERASE"/>
    <property type="match status" value="1"/>
</dbReference>
<dbReference type="PANTHER" id="PTHR33603:SF1">
    <property type="entry name" value="RIBOSOMAL RNA LARGE SUBUNIT METHYLTRANSFERASE H"/>
    <property type="match status" value="1"/>
</dbReference>
<evidence type="ECO:0000256" key="5">
    <source>
        <dbReference type="HAMAP-Rule" id="MF_00658"/>
    </source>
</evidence>
<comment type="catalytic activity">
    <reaction evidence="5">
        <text>pseudouridine(1915) in 23S rRNA + S-adenosyl-L-methionine = N(3)-methylpseudouridine(1915) in 23S rRNA + S-adenosyl-L-homocysteine + H(+)</text>
        <dbReference type="Rhea" id="RHEA:42752"/>
        <dbReference type="Rhea" id="RHEA-COMP:10221"/>
        <dbReference type="Rhea" id="RHEA-COMP:10222"/>
        <dbReference type="ChEBI" id="CHEBI:15378"/>
        <dbReference type="ChEBI" id="CHEBI:57856"/>
        <dbReference type="ChEBI" id="CHEBI:59789"/>
        <dbReference type="ChEBI" id="CHEBI:65314"/>
        <dbReference type="ChEBI" id="CHEBI:74486"/>
        <dbReference type="EC" id="2.1.1.177"/>
    </reaction>
</comment>
<dbReference type="CDD" id="cd18081">
    <property type="entry name" value="RlmH-like"/>
    <property type="match status" value="1"/>
</dbReference>
<reference evidence="7" key="1">
    <citation type="submission" date="2015-06" db="EMBL/GenBank/DDBJ databases">
        <authorList>
            <person name="Bertelli C."/>
        </authorList>
    </citation>
    <scope>NUCLEOTIDE SEQUENCE [LARGE SCALE GENOMIC DNA]</scope>
    <source>
        <strain evidence="7">CRIB-30</strain>
    </source>
</reference>
<evidence type="ECO:0000256" key="2">
    <source>
        <dbReference type="ARBA" id="ARBA00022679"/>
    </source>
</evidence>
<dbReference type="GO" id="GO:0005737">
    <property type="term" value="C:cytoplasm"/>
    <property type="evidence" value="ECO:0007669"/>
    <property type="project" value="UniProtKB-SubCell"/>
</dbReference>
<evidence type="ECO:0000256" key="4">
    <source>
        <dbReference type="ARBA" id="ARBA00038303"/>
    </source>
</evidence>
<sequence length="146" mass="16717">MGPLREMAKIIIATVHKSKEPWLDLGCKDYLQRLAPRHPVEIVLYKDEERLAKAINEDKRPILLDPRGKQLDSKAFALMLEKEIEIRGNDAFFAIGGPEGFSQELKAGKSLISLSPMTFTHQMARLLLLEQIYRSFEILRGSPYHK</sequence>
<keyword evidence="3 5" id="KW-0949">S-adenosyl-L-methionine</keyword>
<dbReference type="SUPFAM" id="SSF75217">
    <property type="entry name" value="alpha/beta knot"/>
    <property type="match status" value="1"/>
</dbReference>
<dbReference type="AlphaFoldDB" id="A0A0H5DRN7"/>
<dbReference type="Gene3D" id="3.40.1280.10">
    <property type="match status" value="1"/>
</dbReference>
<keyword evidence="1 5" id="KW-0489">Methyltransferase</keyword>
<dbReference type="Proteomes" id="UP000220251">
    <property type="component" value="Unassembled WGS sequence"/>
</dbReference>
<keyword evidence="7" id="KW-1185">Reference proteome</keyword>
<dbReference type="Pfam" id="PF02590">
    <property type="entry name" value="SPOUT_MTase"/>
    <property type="match status" value="1"/>
</dbReference>
<dbReference type="RefSeq" id="WP_143406502.1">
    <property type="nucleotide sequence ID" value="NZ_CWGJ01000028.1"/>
</dbReference>
<dbReference type="GO" id="GO:0070038">
    <property type="term" value="F:rRNA (pseudouridine-N3-)-methyltransferase activity"/>
    <property type="evidence" value="ECO:0007669"/>
    <property type="project" value="UniProtKB-UniRule"/>
</dbReference>
<proteinExistence type="inferred from homology"/>
<feature type="binding site" evidence="5">
    <location>
        <position position="64"/>
    </location>
    <ligand>
        <name>S-adenosyl-L-methionine</name>
        <dbReference type="ChEBI" id="CHEBI:59789"/>
    </ligand>
</feature>
<dbReference type="InterPro" id="IPR029026">
    <property type="entry name" value="tRNA_m1G_MTases_N"/>
</dbReference>
<dbReference type="EC" id="2.1.1.177" evidence="5"/>
<gene>
    <name evidence="5" type="primary">rlmH</name>
    <name evidence="6" type="ORF">ELAC_2050</name>
</gene>
<comment type="subunit">
    <text evidence="5">Homodimer.</text>
</comment>
<evidence type="ECO:0000313" key="7">
    <source>
        <dbReference type="Proteomes" id="UP000220251"/>
    </source>
</evidence>
<comment type="similarity">
    <text evidence="4 5">Belongs to the RNA methyltransferase RlmH family.</text>
</comment>
<evidence type="ECO:0000313" key="6">
    <source>
        <dbReference type="EMBL" id="CRX39371.1"/>
    </source>
</evidence>
<feature type="binding site" evidence="5">
    <location>
        <position position="96"/>
    </location>
    <ligand>
        <name>S-adenosyl-L-methionine</name>
        <dbReference type="ChEBI" id="CHEBI:59789"/>
    </ligand>
</feature>
<evidence type="ECO:0000256" key="1">
    <source>
        <dbReference type="ARBA" id="ARBA00022603"/>
    </source>
</evidence>
<comment type="function">
    <text evidence="5">Specifically methylates the pseudouridine at position 1915 (m3Psi1915) in 23S rRNA.</text>
</comment>
<dbReference type="EMBL" id="CWGJ01000028">
    <property type="protein sequence ID" value="CRX39371.1"/>
    <property type="molecule type" value="Genomic_DNA"/>
</dbReference>
<comment type="subcellular location">
    <subcellularLocation>
        <location evidence="5">Cytoplasm</location>
    </subcellularLocation>
</comment>
<accession>A0A0H5DRN7</accession>
<evidence type="ECO:0000256" key="3">
    <source>
        <dbReference type="ARBA" id="ARBA00022691"/>
    </source>
</evidence>
<dbReference type="OrthoDB" id="9806643at2"/>
<dbReference type="HAMAP" id="MF_00658">
    <property type="entry name" value="23SrRNA_methyltr_H"/>
    <property type="match status" value="1"/>
</dbReference>
<dbReference type="InterPro" id="IPR029028">
    <property type="entry name" value="Alpha/beta_knot_MTases"/>
</dbReference>
<keyword evidence="5" id="KW-0963">Cytoplasm</keyword>
<keyword evidence="5" id="KW-0698">rRNA processing</keyword>
<name>A0A0H5DRN7_9BACT</name>
<organism evidence="6 7">
    <name type="scientific">Estrella lausannensis</name>
    <dbReference type="NCBI Taxonomy" id="483423"/>
    <lineage>
        <taxon>Bacteria</taxon>
        <taxon>Pseudomonadati</taxon>
        <taxon>Chlamydiota</taxon>
        <taxon>Chlamydiia</taxon>
        <taxon>Parachlamydiales</taxon>
        <taxon>Candidatus Criblamydiaceae</taxon>
        <taxon>Estrella</taxon>
    </lineage>
</organism>
<protein>
    <recommendedName>
        <fullName evidence="5">Ribosomal RNA large subunit methyltransferase H</fullName>
        <ecNumber evidence="5">2.1.1.177</ecNumber>
    </recommendedName>
    <alternativeName>
        <fullName evidence="5">23S rRNA (pseudouridine1915-N3)-methyltransferase</fullName>
    </alternativeName>
    <alternativeName>
        <fullName evidence="5">23S rRNA m3Psi1915 methyltransferase</fullName>
    </alternativeName>
    <alternativeName>
        <fullName evidence="5">rRNA (pseudouridine-N3-)-methyltransferase RlmH</fullName>
    </alternativeName>
</protein>
<feature type="binding site" evidence="5">
    <location>
        <begin position="114"/>
        <end position="119"/>
    </location>
    <ligand>
        <name>S-adenosyl-L-methionine</name>
        <dbReference type="ChEBI" id="CHEBI:59789"/>
    </ligand>
</feature>